<dbReference type="Proteomes" id="UP000607559">
    <property type="component" value="Unassembled WGS sequence"/>
</dbReference>
<dbReference type="AlphaFoldDB" id="A0A8J2UDX9"/>
<proteinExistence type="predicted"/>
<feature type="domain" description="Type I restriction enzyme R protein N-terminal" evidence="1">
    <location>
        <begin position="36"/>
        <end position="143"/>
    </location>
</feature>
<keyword evidence="3" id="KW-1185">Reference proteome</keyword>
<keyword evidence="2" id="KW-0540">Nuclease</keyword>
<comment type="caution">
    <text evidence="2">The sequence shown here is derived from an EMBL/GenBank/DDBJ whole genome shotgun (WGS) entry which is preliminary data.</text>
</comment>
<keyword evidence="2" id="KW-0255">Endonuclease</keyword>
<dbReference type="RefSeq" id="WP_188932969.1">
    <property type="nucleotide sequence ID" value="NZ_BMJC01000003.1"/>
</dbReference>
<gene>
    <name evidence="2" type="ORF">GCM10011511_29590</name>
</gene>
<keyword evidence="2" id="KW-0378">Hydrolase</keyword>
<dbReference type="EMBL" id="BMJC01000003">
    <property type="protein sequence ID" value="GGB04356.1"/>
    <property type="molecule type" value="Genomic_DNA"/>
</dbReference>
<organism evidence="2 3">
    <name type="scientific">Puia dinghuensis</name>
    <dbReference type="NCBI Taxonomy" id="1792502"/>
    <lineage>
        <taxon>Bacteria</taxon>
        <taxon>Pseudomonadati</taxon>
        <taxon>Bacteroidota</taxon>
        <taxon>Chitinophagia</taxon>
        <taxon>Chitinophagales</taxon>
        <taxon>Chitinophagaceae</taxon>
        <taxon>Puia</taxon>
    </lineage>
</organism>
<name>A0A8J2UDX9_9BACT</name>
<dbReference type="GO" id="GO:0004519">
    <property type="term" value="F:endonuclease activity"/>
    <property type="evidence" value="ECO:0007669"/>
    <property type="project" value="UniProtKB-KW"/>
</dbReference>
<reference evidence="2" key="1">
    <citation type="journal article" date="2014" name="Int. J. Syst. Evol. Microbiol.">
        <title>Complete genome sequence of Corynebacterium casei LMG S-19264T (=DSM 44701T), isolated from a smear-ripened cheese.</title>
        <authorList>
            <consortium name="US DOE Joint Genome Institute (JGI-PGF)"/>
            <person name="Walter F."/>
            <person name="Albersmeier A."/>
            <person name="Kalinowski J."/>
            <person name="Ruckert C."/>
        </authorList>
    </citation>
    <scope>NUCLEOTIDE SEQUENCE</scope>
    <source>
        <strain evidence="2">CGMCC 1.15448</strain>
    </source>
</reference>
<dbReference type="InterPro" id="IPR029464">
    <property type="entry name" value="HSDR_N"/>
</dbReference>
<sequence>MIKIYYPSHPFKIREPERTKEEIWDDLRKQWVRLTPEEWVRQNFIQYLLQVKNYPPSYMAVERRIRLGELNKRFDLLVFDKAAQPWMLVECKAMEEKLDSRVLWQVLRYNMAIPIKYLVITNGEECHAFVKGLADFEDIPSLPAYSE</sequence>
<reference evidence="2" key="2">
    <citation type="submission" date="2020-09" db="EMBL/GenBank/DDBJ databases">
        <authorList>
            <person name="Sun Q."/>
            <person name="Zhou Y."/>
        </authorList>
    </citation>
    <scope>NUCLEOTIDE SEQUENCE</scope>
    <source>
        <strain evidence="2">CGMCC 1.15448</strain>
    </source>
</reference>
<protein>
    <submittedName>
        <fullName evidence="2">Restriction endonuclease subunit R</fullName>
    </submittedName>
</protein>
<evidence type="ECO:0000259" key="1">
    <source>
        <dbReference type="Pfam" id="PF13588"/>
    </source>
</evidence>
<evidence type="ECO:0000313" key="2">
    <source>
        <dbReference type="EMBL" id="GGB04356.1"/>
    </source>
</evidence>
<accession>A0A8J2UDX9</accession>
<dbReference type="Pfam" id="PF13588">
    <property type="entry name" value="HSDR_N_2"/>
    <property type="match status" value="1"/>
</dbReference>
<evidence type="ECO:0000313" key="3">
    <source>
        <dbReference type="Proteomes" id="UP000607559"/>
    </source>
</evidence>